<name>A0A385SW14_9BACT</name>
<dbReference type="KEGG" id="chk:D4L85_21480"/>
<accession>A0A385SW14</accession>
<evidence type="ECO:0000313" key="1">
    <source>
        <dbReference type="EMBL" id="AYB32988.1"/>
    </source>
</evidence>
<evidence type="ECO:0000313" key="2">
    <source>
        <dbReference type="Proteomes" id="UP000266183"/>
    </source>
</evidence>
<dbReference type="RefSeq" id="WP_119756231.1">
    <property type="nucleotide sequence ID" value="NZ_CP032382.1"/>
</dbReference>
<dbReference type="EMBL" id="CP032382">
    <property type="protein sequence ID" value="AYB32988.1"/>
    <property type="molecule type" value="Genomic_DNA"/>
</dbReference>
<proteinExistence type="predicted"/>
<reference evidence="2" key="1">
    <citation type="submission" date="2018-09" db="EMBL/GenBank/DDBJ databases">
        <title>Chryseolinea sp. KIS68-18 isolated from soil.</title>
        <authorList>
            <person name="Weon H.-Y."/>
            <person name="Kwon S.-W."/>
            <person name="Lee S.A."/>
        </authorList>
    </citation>
    <scope>NUCLEOTIDE SEQUENCE [LARGE SCALE GENOMIC DNA]</scope>
    <source>
        <strain evidence="2">KIS68-18</strain>
    </source>
</reference>
<dbReference type="OrthoDB" id="981361at2"/>
<keyword evidence="2" id="KW-1185">Reference proteome</keyword>
<evidence type="ECO:0008006" key="3">
    <source>
        <dbReference type="Google" id="ProtNLM"/>
    </source>
</evidence>
<gene>
    <name evidence="1" type="ORF">D4L85_21480</name>
</gene>
<organism evidence="1 2">
    <name type="scientific">Chryseolinea soli</name>
    <dbReference type="NCBI Taxonomy" id="2321403"/>
    <lineage>
        <taxon>Bacteria</taxon>
        <taxon>Pseudomonadati</taxon>
        <taxon>Bacteroidota</taxon>
        <taxon>Cytophagia</taxon>
        <taxon>Cytophagales</taxon>
        <taxon>Fulvivirgaceae</taxon>
        <taxon>Chryseolinea</taxon>
    </lineage>
</organism>
<protein>
    <recommendedName>
        <fullName evidence="3">Addiction module toxin RelE</fullName>
    </recommendedName>
</protein>
<dbReference type="AlphaFoldDB" id="A0A385SW14"/>
<sequence>MITFTVARISQFDSTIQRVYKLIRDSKCLLDPFIEEYEDSNLEGELTAIYQIIEDVANCKVHPKCKKLRLGKSKIQGYEAKSKHLRTYFFHEKGTGQIVVIGGTKKNQAQDIDRFKKIIKEYQRFKGG</sequence>
<dbReference type="Proteomes" id="UP000266183">
    <property type="component" value="Chromosome"/>
</dbReference>